<evidence type="ECO:0000259" key="3">
    <source>
        <dbReference type="Pfam" id="PF00857"/>
    </source>
</evidence>
<dbReference type="SUPFAM" id="SSF52499">
    <property type="entry name" value="Isochorismatase-like hydrolases"/>
    <property type="match status" value="1"/>
</dbReference>
<dbReference type="STRING" id="269670.SAMN02982927_02920"/>
<dbReference type="EMBL" id="FOOY01000024">
    <property type="protein sequence ID" value="SFG83433.1"/>
    <property type="molecule type" value="Genomic_DNA"/>
</dbReference>
<dbReference type="CDD" id="cd01014">
    <property type="entry name" value="nicotinamidase_related"/>
    <property type="match status" value="1"/>
</dbReference>
<reference evidence="5" key="1">
    <citation type="submission" date="2016-10" db="EMBL/GenBank/DDBJ databases">
        <authorList>
            <person name="Varghese N."/>
            <person name="Submissions S."/>
        </authorList>
    </citation>
    <scope>NUCLEOTIDE SEQUENCE [LARGE SCALE GENOMIC DNA]</scope>
    <source>
        <strain evidence="5">ATCC 700379</strain>
    </source>
</reference>
<dbReference type="AlphaFoldDB" id="A0A1I2V365"/>
<evidence type="ECO:0000313" key="5">
    <source>
        <dbReference type="Proteomes" id="UP000198752"/>
    </source>
</evidence>
<evidence type="ECO:0000313" key="4">
    <source>
        <dbReference type="EMBL" id="SFG83433.1"/>
    </source>
</evidence>
<dbReference type="InterPro" id="IPR050272">
    <property type="entry name" value="Isochorismatase-like_hydrls"/>
</dbReference>
<organism evidence="4 5">
    <name type="scientific">Sporolactobacillus nakayamae</name>
    <dbReference type="NCBI Taxonomy" id="269670"/>
    <lineage>
        <taxon>Bacteria</taxon>
        <taxon>Bacillati</taxon>
        <taxon>Bacillota</taxon>
        <taxon>Bacilli</taxon>
        <taxon>Bacillales</taxon>
        <taxon>Sporolactobacillaceae</taxon>
        <taxon>Sporolactobacillus</taxon>
    </lineage>
</organism>
<comment type="similarity">
    <text evidence="1">Belongs to the isochorismatase family.</text>
</comment>
<evidence type="ECO:0000256" key="1">
    <source>
        <dbReference type="ARBA" id="ARBA00006336"/>
    </source>
</evidence>
<dbReference type="RefSeq" id="WP_093674204.1">
    <property type="nucleotide sequence ID" value="NZ_FOOY01000024.1"/>
</dbReference>
<sequence length="186" mass="20724">MNEALIIIDVQNDYFAGGRMQLDNPKAALDHIEQVLRHFREAGKTIVFVQHVAKNANATFFLEDTFGVEIHSVLTAKNYGKEFIVQKSFPNSFLKTRLQEILTSNQVDSLVICGMMTHMCVDSTTRQAAELGYRCSLLSDACATKDLVIENGTVRADQVQASFLAALQSFARVSTTSDFLQTHEND</sequence>
<gene>
    <name evidence="4" type="ORF">SAMN02982927_02920</name>
</gene>
<evidence type="ECO:0000256" key="2">
    <source>
        <dbReference type="ARBA" id="ARBA00022801"/>
    </source>
</evidence>
<dbReference type="Proteomes" id="UP000198752">
    <property type="component" value="Unassembled WGS sequence"/>
</dbReference>
<dbReference type="Gene3D" id="3.40.50.850">
    <property type="entry name" value="Isochorismatase-like"/>
    <property type="match status" value="1"/>
</dbReference>
<proteinExistence type="inferred from homology"/>
<keyword evidence="5" id="KW-1185">Reference proteome</keyword>
<dbReference type="OrthoDB" id="257098at2"/>
<accession>A0A1I2V365</accession>
<dbReference type="InterPro" id="IPR036380">
    <property type="entry name" value="Isochorismatase-like_sf"/>
</dbReference>
<name>A0A1I2V365_9BACL</name>
<dbReference type="Pfam" id="PF00857">
    <property type="entry name" value="Isochorismatase"/>
    <property type="match status" value="1"/>
</dbReference>
<feature type="domain" description="Isochorismatase-like" evidence="3">
    <location>
        <begin position="4"/>
        <end position="177"/>
    </location>
</feature>
<dbReference type="InterPro" id="IPR000868">
    <property type="entry name" value="Isochorismatase-like_dom"/>
</dbReference>
<dbReference type="PANTHER" id="PTHR43540">
    <property type="entry name" value="PEROXYUREIDOACRYLATE/UREIDOACRYLATE AMIDOHYDROLASE-RELATED"/>
    <property type="match status" value="1"/>
</dbReference>
<dbReference type="PANTHER" id="PTHR43540:SF1">
    <property type="entry name" value="ISOCHORISMATASE HYDROLASE"/>
    <property type="match status" value="1"/>
</dbReference>
<keyword evidence="2" id="KW-0378">Hydrolase</keyword>
<dbReference type="GO" id="GO:0016787">
    <property type="term" value="F:hydrolase activity"/>
    <property type="evidence" value="ECO:0007669"/>
    <property type="project" value="UniProtKB-KW"/>
</dbReference>
<protein>
    <submittedName>
        <fullName evidence="4">Nicotinamidase-related amidase</fullName>
    </submittedName>
</protein>